<evidence type="ECO:0000256" key="5">
    <source>
        <dbReference type="ARBA" id="ARBA00023088"/>
    </source>
</evidence>
<evidence type="ECO:0000259" key="7">
    <source>
        <dbReference type="PROSITE" id="PS50847"/>
    </source>
</evidence>
<feature type="compositionally biased region" description="Basic and acidic residues" evidence="6">
    <location>
        <begin position="128"/>
        <end position="142"/>
    </location>
</feature>
<evidence type="ECO:0000256" key="1">
    <source>
        <dbReference type="ARBA" id="ARBA00004168"/>
    </source>
</evidence>
<keyword evidence="3" id="KW-0964">Secreted</keyword>
<dbReference type="InterPro" id="IPR019931">
    <property type="entry name" value="LPXTG_anchor"/>
</dbReference>
<evidence type="ECO:0000313" key="8">
    <source>
        <dbReference type="EMBL" id="MBF2231319.1"/>
    </source>
</evidence>
<evidence type="ECO:0000313" key="9">
    <source>
        <dbReference type="Proteomes" id="UP000648077"/>
    </source>
</evidence>
<feature type="compositionally biased region" description="Polar residues" evidence="6">
    <location>
        <begin position="41"/>
        <end position="66"/>
    </location>
</feature>
<feature type="domain" description="Gram-positive cocci surface proteins LPxTG" evidence="7">
    <location>
        <begin position="148"/>
        <end position="183"/>
    </location>
</feature>
<keyword evidence="2" id="KW-0134">Cell wall</keyword>
<accession>A0A509LP67</accession>
<feature type="compositionally biased region" description="Low complexity" evidence="6">
    <location>
        <begin position="67"/>
        <end position="80"/>
    </location>
</feature>
<organism evidence="8 9">
    <name type="scientific">Staphylococcus epidermidis</name>
    <dbReference type="NCBI Taxonomy" id="1282"/>
    <lineage>
        <taxon>Bacteria</taxon>
        <taxon>Bacillati</taxon>
        <taxon>Bacillota</taxon>
        <taxon>Bacilli</taxon>
        <taxon>Bacillales</taxon>
        <taxon>Staphylococcaceae</taxon>
        <taxon>Staphylococcus</taxon>
    </lineage>
</organism>
<evidence type="ECO:0000256" key="3">
    <source>
        <dbReference type="ARBA" id="ARBA00022525"/>
    </source>
</evidence>
<dbReference type="PROSITE" id="PS50847">
    <property type="entry name" value="GRAM_POS_ANCHORING"/>
    <property type="match status" value="1"/>
</dbReference>
<feature type="compositionally biased region" description="Polar residues" evidence="6">
    <location>
        <begin position="104"/>
        <end position="124"/>
    </location>
</feature>
<feature type="compositionally biased region" description="Basic and acidic residues" evidence="6">
    <location>
        <begin position="84"/>
        <end position="99"/>
    </location>
</feature>
<comment type="caution">
    <text evidence="8">The sequence shown here is derived from an EMBL/GenBank/DDBJ whole genome shotgun (WGS) entry which is preliminary data.</text>
</comment>
<dbReference type="AlphaFoldDB" id="A0A509LP67"/>
<keyword evidence="5" id="KW-0572">Peptidoglycan-anchor</keyword>
<dbReference type="Proteomes" id="UP000648077">
    <property type="component" value="Unassembled WGS sequence"/>
</dbReference>
<feature type="compositionally biased region" description="Polar residues" evidence="6">
    <location>
        <begin position="10"/>
        <end position="34"/>
    </location>
</feature>
<dbReference type="EMBL" id="JACGQI010000037">
    <property type="protein sequence ID" value="MBF2231319.1"/>
    <property type="molecule type" value="Genomic_DNA"/>
</dbReference>
<keyword evidence="4" id="KW-0732">Signal</keyword>
<protein>
    <submittedName>
        <fullName evidence="8">LPXTG cell wall anchor domain-containing protein</fullName>
    </submittedName>
</protein>
<dbReference type="RefSeq" id="WP_002504480.1">
    <property type="nucleotide sequence ID" value="NZ_CAJUUW010000030.1"/>
</dbReference>
<feature type="region of interest" description="Disordered" evidence="6">
    <location>
        <begin position="1"/>
        <end position="157"/>
    </location>
</feature>
<comment type="subcellular location">
    <subcellularLocation>
        <location evidence="1">Secreted</location>
        <location evidence="1">Cell wall</location>
        <topology evidence="1">Peptidoglycan-anchor</topology>
    </subcellularLocation>
</comment>
<evidence type="ECO:0000256" key="4">
    <source>
        <dbReference type="ARBA" id="ARBA00022729"/>
    </source>
</evidence>
<dbReference type="NCBIfam" id="TIGR01167">
    <property type="entry name" value="LPXTG_anchor"/>
    <property type="match status" value="1"/>
</dbReference>
<proteinExistence type="predicted"/>
<sequence length="183" mass="19816">MDAPKLTESPKATTVHNQPGSTQPVSSNTTSEQPNVEKESNNNTQRLTESPKTTTVNNTLGSTQVEPTPVSTNVTTNNTSDVISPEKVETKHELDHSGIHDNTPIHTKTTISDNYTTTQPTMNSSDDDFNKSTFDSKEDVRNNNDATLPETGGTDSSREAGVIVSLFAGLLAFVGLRRKKENN</sequence>
<gene>
    <name evidence="8" type="ORF">H3963_13040</name>
</gene>
<evidence type="ECO:0000256" key="2">
    <source>
        <dbReference type="ARBA" id="ARBA00022512"/>
    </source>
</evidence>
<evidence type="ECO:0000256" key="6">
    <source>
        <dbReference type="SAM" id="MobiDB-lite"/>
    </source>
</evidence>
<name>A0A509LP67_STAEP</name>
<reference evidence="8" key="1">
    <citation type="submission" date="2020-08" db="EMBL/GenBank/DDBJ databases">
        <title>Changes in the skin microbiome associated with squamous cell carcinoma in transplant recipients.</title>
        <authorList>
            <person name="Zaugg J."/>
            <person name="Krueger A."/>
            <person name="Lachner N."/>
        </authorList>
    </citation>
    <scope>NUCLEOTIDE SEQUENCE</scope>
    <source>
        <strain evidence="8">R5988</strain>
    </source>
</reference>